<dbReference type="InterPro" id="IPR009057">
    <property type="entry name" value="Homeodomain-like_sf"/>
</dbReference>
<evidence type="ECO:0000313" key="7">
    <source>
        <dbReference type="Proteomes" id="UP000023541"/>
    </source>
</evidence>
<feature type="transmembrane region" description="Helical" evidence="4">
    <location>
        <begin position="6"/>
        <end position="26"/>
    </location>
</feature>
<dbReference type="OrthoDB" id="6283866at2"/>
<organism evidence="6 7">
    <name type="scientific">Aquimarina atlantica</name>
    <dbReference type="NCBI Taxonomy" id="1317122"/>
    <lineage>
        <taxon>Bacteria</taxon>
        <taxon>Pseudomonadati</taxon>
        <taxon>Bacteroidota</taxon>
        <taxon>Flavobacteriia</taxon>
        <taxon>Flavobacteriales</taxon>
        <taxon>Flavobacteriaceae</taxon>
        <taxon>Aquimarina</taxon>
    </lineage>
</organism>
<dbReference type="GO" id="GO:0003700">
    <property type="term" value="F:DNA-binding transcription factor activity"/>
    <property type="evidence" value="ECO:0007669"/>
    <property type="project" value="InterPro"/>
</dbReference>
<dbReference type="RefSeq" id="WP_034238331.1">
    <property type="nucleotide sequence ID" value="NZ_AQRA01000001.1"/>
</dbReference>
<dbReference type="PROSITE" id="PS00041">
    <property type="entry name" value="HTH_ARAC_FAMILY_1"/>
    <property type="match status" value="1"/>
</dbReference>
<feature type="transmembrane region" description="Helical" evidence="4">
    <location>
        <begin position="98"/>
        <end position="115"/>
    </location>
</feature>
<dbReference type="SMART" id="SM00342">
    <property type="entry name" value="HTH_ARAC"/>
    <property type="match status" value="1"/>
</dbReference>
<feature type="transmembrane region" description="Helical" evidence="4">
    <location>
        <begin position="182"/>
        <end position="204"/>
    </location>
</feature>
<keyword evidence="1" id="KW-0805">Transcription regulation</keyword>
<feature type="transmembrane region" description="Helical" evidence="4">
    <location>
        <begin position="158"/>
        <end position="176"/>
    </location>
</feature>
<evidence type="ECO:0000313" key="6">
    <source>
        <dbReference type="EMBL" id="EZH75689.1"/>
    </source>
</evidence>
<keyword evidence="4" id="KW-0812">Transmembrane</keyword>
<reference evidence="6 7" key="1">
    <citation type="submission" date="2014-04" db="EMBL/GenBank/DDBJ databases">
        <title>Aquimarina sp. 22II-S11-z7 Genome Sequencing.</title>
        <authorList>
            <person name="Lai Q."/>
        </authorList>
    </citation>
    <scope>NUCLEOTIDE SEQUENCE [LARGE SCALE GENOMIC DNA]</scope>
    <source>
        <strain evidence="6 7">22II-S11-z7</strain>
    </source>
</reference>
<sequence>MLTTGLILILASLGLAQGLFLSFYVFSLKNGNREKHFFLGLFIFGLTIRIGKSVLNYYVPLENWQNNIGISGILIASPALWLYGISLFEKNKTITPKTYLHFLPFILFLVLIPFVPRDGNFESFWNYGIVVFHLFFYLIVSWNYLYKNKLKVSKNLFSWYRKILIGTTLIWVHYIGNLLDFTYYYIRGPIFYSLLIYAFSYLFLHQHRLQMQKYSSSQLDKKDSKTLYRQIKALFESEKVYLDDKVNLNMIAEKLNVKSREISQAINENTEQNFYDFVNQYRIEKAETLLKDSSYKNEKIATIAYESGFGNVTSFNLAFKKKTGVTPSVYKKH</sequence>
<keyword evidence="7" id="KW-1185">Reference proteome</keyword>
<protein>
    <recommendedName>
        <fullName evidence="5">HTH araC/xylS-type domain-containing protein</fullName>
    </recommendedName>
</protein>
<dbReference type="SUPFAM" id="SSF46689">
    <property type="entry name" value="Homeodomain-like"/>
    <property type="match status" value="1"/>
</dbReference>
<feature type="transmembrane region" description="Helical" evidence="4">
    <location>
        <begin position="127"/>
        <end position="146"/>
    </location>
</feature>
<keyword evidence="4" id="KW-0472">Membrane</keyword>
<dbReference type="Gene3D" id="1.10.10.60">
    <property type="entry name" value="Homeodomain-like"/>
    <property type="match status" value="2"/>
</dbReference>
<feature type="domain" description="HTH araC/xylS-type" evidence="5">
    <location>
        <begin position="225"/>
        <end position="333"/>
    </location>
</feature>
<accession>A0A023C0G7</accession>
<dbReference type="InterPro" id="IPR018062">
    <property type="entry name" value="HTH_AraC-typ_CS"/>
</dbReference>
<gene>
    <name evidence="6" type="ORF">ATO12_02550</name>
</gene>
<dbReference type="GO" id="GO:0043565">
    <property type="term" value="F:sequence-specific DNA binding"/>
    <property type="evidence" value="ECO:0007669"/>
    <property type="project" value="InterPro"/>
</dbReference>
<evidence type="ECO:0000256" key="1">
    <source>
        <dbReference type="ARBA" id="ARBA00023015"/>
    </source>
</evidence>
<keyword evidence="2" id="KW-0238">DNA-binding</keyword>
<evidence type="ECO:0000256" key="3">
    <source>
        <dbReference type="ARBA" id="ARBA00023163"/>
    </source>
</evidence>
<name>A0A023C0G7_9FLAO</name>
<feature type="transmembrane region" description="Helical" evidence="4">
    <location>
        <begin position="64"/>
        <end position="86"/>
    </location>
</feature>
<dbReference type="AlphaFoldDB" id="A0A023C0G7"/>
<dbReference type="PROSITE" id="PS01124">
    <property type="entry name" value="HTH_ARAC_FAMILY_2"/>
    <property type="match status" value="1"/>
</dbReference>
<keyword evidence="4" id="KW-1133">Transmembrane helix</keyword>
<feature type="transmembrane region" description="Helical" evidence="4">
    <location>
        <begin position="38"/>
        <end position="58"/>
    </location>
</feature>
<evidence type="ECO:0000259" key="5">
    <source>
        <dbReference type="PROSITE" id="PS01124"/>
    </source>
</evidence>
<dbReference type="Proteomes" id="UP000023541">
    <property type="component" value="Unassembled WGS sequence"/>
</dbReference>
<dbReference type="EMBL" id="AQRA01000001">
    <property type="protein sequence ID" value="EZH75689.1"/>
    <property type="molecule type" value="Genomic_DNA"/>
</dbReference>
<comment type="caution">
    <text evidence="6">The sequence shown here is derived from an EMBL/GenBank/DDBJ whole genome shotgun (WGS) entry which is preliminary data.</text>
</comment>
<evidence type="ECO:0000256" key="2">
    <source>
        <dbReference type="ARBA" id="ARBA00023125"/>
    </source>
</evidence>
<dbReference type="Pfam" id="PF12833">
    <property type="entry name" value="HTH_18"/>
    <property type="match status" value="1"/>
</dbReference>
<keyword evidence="3" id="KW-0804">Transcription</keyword>
<proteinExistence type="predicted"/>
<dbReference type="InterPro" id="IPR018060">
    <property type="entry name" value="HTH_AraC"/>
</dbReference>
<dbReference type="STRING" id="1317122.ATO12_02550"/>
<dbReference type="PANTHER" id="PTHR43280">
    <property type="entry name" value="ARAC-FAMILY TRANSCRIPTIONAL REGULATOR"/>
    <property type="match status" value="1"/>
</dbReference>
<evidence type="ECO:0000256" key="4">
    <source>
        <dbReference type="SAM" id="Phobius"/>
    </source>
</evidence>
<dbReference type="PANTHER" id="PTHR43280:SF29">
    <property type="entry name" value="ARAC-FAMILY TRANSCRIPTIONAL REGULATOR"/>
    <property type="match status" value="1"/>
</dbReference>
<dbReference type="eggNOG" id="COG2207">
    <property type="taxonomic scope" value="Bacteria"/>
</dbReference>